<name>A0A9X4H0B7_9FIRM</name>
<dbReference type="Pfam" id="PF01476">
    <property type="entry name" value="LysM"/>
    <property type="match status" value="1"/>
</dbReference>
<keyword evidence="4" id="KW-1185">Reference proteome</keyword>
<dbReference type="CDD" id="cd00118">
    <property type="entry name" value="LysM"/>
    <property type="match status" value="1"/>
</dbReference>
<reference evidence="3" key="1">
    <citation type="submission" date="2022-02" db="EMBL/GenBank/DDBJ databases">
        <authorList>
            <person name="Leng L."/>
        </authorList>
    </citation>
    <scope>NUCLEOTIDE SEQUENCE</scope>
    <source>
        <strain evidence="3">JI</strain>
    </source>
</reference>
<keyword evidence="1" id="KW-0812">Transmembrane</keyword>
<evidence type="ECO:0000313" key="3">
    <source>
        <dbReference type="EMBL" id="MDF9407176.1"/>
    </source>
</evidence>
<dbReference type="EMBL" id="JAKOAV010000002">
    <property type="protein sequence ID" value="MDF9407176.1"/>
    <property type="molecule type" value="Genomic_DNA"/>
</dbReference>
<gene>
    <name evidence="3" type="ORF">L7E55_02195</name>
</gene>
<evidence type="ECO:0000259" key="2">
    <source>
        <dbReference type="PROSITE" id="PS51782"/>
    </source>
</evidence>
<feature type="domain" description="LysM" evidence="2">
    <location>
        <begin position="103"/>
        <end position="150"/>
    </location>
</feature>
<comment type="caution">
    <text evidence="3">The sequence shown here is derived from an EMBL/GenBank/DDBJ whole genome shotgun (WGS) entry which is preliminary data.</text>
</comment>
<organism evidence="3 4">
    <name type="scientific">Pelotomaculum isophthalicicum JI</name>
    <dbReference type="NCBI Taxonomy" id="947010"/>
    <lineage>
        <taxon>Bacteria</taxon>
        <taxon>Bacillati</taxon>
        <taxon>Bacillota</taxon>
        <taxon>Clostridia</taxon>
        <taxon>Eubacteriales</taxon>
        <taxon>Desulfotomaculaceae</taxon>
        <taxon>Pelotomaculum</taxon>
    </lineage>
</organism>
<dbReference type="InterPro" id="IPR018392">
    <property type="entry name" value="LysM"/>
</dbReference>
<protein>
    <submittedName>
        <fullName evidence="3">LysM peptidoglycan-binding domain-containing protein</fullName>
    </submittedName>
</protein>
<dbReference type="SUPFAM" id="SSF54106">
    <property type="entry name" value="LysM domain"/>
    <property type="match status" value="1"/>
</dbReference>
<dbReference type="AlphaFoldDB" id="A0A9X4H0B7"/>
<accession>A0A9X4H0B7</accession>
<sequence>MDDSEIIGKAVKDIEGMDFQETRPVLMQKKYLILGLIVTVLLIIIAGIVRIYMCETSESPTQAGQLNEDEGFVTFKEQVKEPVNQQQENQQPVNQQTPADDIIYYKVQEGDCFEKIAIYYYGTESYASELARYNKIDVDSILSIGQTIKAPKETDKLKQ</sequence>
<dbReference type="InterPro" id="IPR036779">
    <property type="entry name" value="LysM_dom_sf"/>
</dbReference>
<dbReference type="SMART" id="SM00257">
    <property type="entry name" value="LysM"/>
    <property type="match status" value="1"/>
</dbReference>
<evidence type="ECO:0000313" key="4">
    <source>
        <dbReference type="Proteomes" id="UP001154312"/>
    </source>
</evidence>
<proteinExistence type="predicted"/>
<evidence type="ECO:0000256" key="1">
    <source>
        <dbReference type="SAM" id="Phobius"/>
    </source>
</evidence>
<dbReference type="Gene3D" id="3.10.350.10">
    <property type="entry name" value="LysM domain"/>
    <property type="match status" value="1"/>
</dbReference>
<dbReference type="PROSITE" id="PS51782">
    <property type="entry name" value="LYSM"/>
    <property type="match status" value="1"/>
</dbReference>
<feature type="transmembrane region" description="Helical" evidence="1">
    <location>
        <begin position="31"/>
        <end position="53"/>
    </location>
</feature>
<keyword evidence="1" id="KW-1133">Transmembrane helix</keyword>
<dbReference type="Proteomes" id="UP001154312">
    <property type="component" value="Unassembled WGS sequence"/>
</dbReference>
<keyword evidence="1" id="KW-0472">Membrane</keyword>